<evidence type="ECO:0000313" key="2">
    <source>
        <dbReference type="Proteomes" id="UP000009072"/>
    </source>
</evidence>
<dbReference type="STRING" id="267748.MMOB1640"/>
<reference evidence="1 2" key="1">
    <citation type="journal article" date="2004" name="Genome Res.">
        <title>The complete genome and proteome of Mycoplasma mobile.</title>
        <authorList>
            <person name="Jaffe J.D."/>
            <person name="Stange-Thomann N."/>
            <person name="Smith C."/>
            <person name="DeCaprio D."/>
            <person name="Fisher S."/>
            <person name="Butler J."/>
            <person name="Calvo S."/>
            <person name="Elkins T."/>
            <person name="FitzGerald M.G."/>
            <person name="Hafez N."/>
            <person name="Kodira C.D."/>
            <person name="Major J."/>
            <person name="Wang S."/>
            <person name="Wilkinson J."/>
            <person name="Nicol R."/>
            <person name="Nusbaum C."/>
            <person name="Birren B."/>
            <person name="Berg H.C."/>
            <person name="Church G.M."/>
        </authorList>
    </citation>
    <scope>NUCLEOTIDE SEQUENCE [LARGE SCALE GENOMIC DNA]</scope>
    <source>
        <strain evidence="2">ATCC 43663 / 163K / NCTC 11711</strain>
    </source>
</reference>
<sequence>MNNISIHTTNPRDLKNIYDHFNYKISKATIYSIDNKTLVLNSNTSFNKDLIQTFDVALLTLEISIKSDFIGQVFEDQKTIKTHVLVENLMLMINNKEFLFLVNGKYDVISENKIVQILQEVSAKEFSKESVLEKIENELTLSSNLSVIRAYNQLSDYFTAEKYSFNNNVFKLLAHQAEALKIAKKILLKNLSINEISR</sequence>
<dbReference type="NCBIfam" id="NF045864">
    <property type="entry name" value="glide_MMOB1640"/>
    <property type="match status" value="1"/>
</dbReference>
<name>Q6KIC6_MYCM1</name>
<dbReference type="RefSeq" id="WP_011264684.1">
    <property type="nucleotide sequence ID" value="NC_006908.1"/>
</dbReference>
<dbReference type="OrthoDB" id="400466at2"/>
<evidence type="ECO:0000313" key="1">
    <source>
        <dbReference type="EMBL" id="AAT27650.1"/>
    </source>
</evidence>
<proteinExistence type="predicted"/>
<dbReference type="eggNOG" id="ENOG5031ZJA">
    <property type="taxonomic scope" value="Bacteria"/>
</dbReference>
<gene>
    <name evidence="1" type="ordered locus">MMOB1640</name>
</gene>
<keyword evidence="2" id="KW-1185">Reference proteome</keyword>
<accession>Q6KIC6</accession>
<dbReference type="HOGENOM" id="CLU_1376832_0_0_14"/>
<organism evidence="1 2">
    <name type="scientific">Mycoplasma mobile (strain ATCC 43663 / 163K / NCTC 11711)</name>
    <name type="common">Mesomycoplasma mobile</name>
    <dbReference type="NCBI Taxonomy" id="267748"/>
    <lineage>
        <taxon>Bacteria</taxon>
        <taxon>Bacillati</taxon>
        <taxon>Mycoplasmatota</taxon>
        <taxon>Mycoplasmoidales</taxon>
        <taxon>Metamycoplasmataceae</taxon>
        <taxon>Mesomycoplasma</taxon>
    </lineage>
</organism>
<dbReference type="AlphaFoldDB" id="Q6KIC6"/>
<protein>
    <submittedName>
        <fullName evidence="1">Expressed protein</fullName>
    </submittedName>
</protein>
<dbReference type="EMBL" id="AE017308">
    <property type="protein sequence ID" value="AAT27650.1"/>
    <property type="molecule type" value="Genomic_DNA"/>
</dbReference>
<dbReference type="KEGG" id="mmo:MMOB1640"/>
<dbReference type="Proteomes" id="UP000009072">
    <property type="component" value="Chromosome"/>
</dbReference>